<organism evidence="1">
    <name type="scientific">Streptomyces sp. R39</name>
    <dbReference type="NCBI Taxonomy" id="3238631"/>
    <lineage>
        <taxon>Bacteria</taxon>
        <taxon>Bacillati</taxon>
        <taxon>Actinomycetota</taxon>
        <taxon>Actinomycetes</taxon>
        <taxon>Kitasatosporales</taxon>
        <taxon>Streptomycetaceae</taxon>
        <taxon>Streptomyces</taxon>
    </lineage>
</organism>
<evidence type="ECO:0000313" key="1">
    <source>
        <dbReference type="EMBL" id="XDQ46898.1"/>
    </source>
</evidence>
<sequence>MPAVKLAKATFTRPDQVRDVIHDFDAGGFTSPSARDPARPRG</sequence>
<gene>
    <name evidence="1" type="ORF">AB5J52_34120</name>
</gene>
<name>A0AB39QZY8_9ACTN</name>
<dbReference type="EMBL" id="CP163441">
    <property type="protein sequence ID" value="XDQ46898.1"/>
    <property type="molecule type" value="Genomic_DNA"/>
</dbReference>
<dbReference type="RefSeq" id="WP_369225936.1">
    <property type="nucleotide sequence ID" value="NZ_CP163441.1"/>
</dbReference>
<accession>A0AB39QZY8</accession>
<reference evidence="1" key="1">
    <citation type="submission" date="2024-07" db="EMBL/GenBank/DDBJ databases">
        <authorList>
            <person name="Yu S.T."/>
        </authorList>
    </citation>
    <scope>NUCLEOTIDE SEQUENCE</scope>
    <source>
        <strain evidence="1">R39</strain>
    </source>
</reference>
<proteinExistence type="predicted"/>
<protein>
    <submittedName>
        <fullName evidence="1">Uncharacterized protein</fullName>
    </submittedName>
</protein>
<dbReference type="AlphaFoldDB" id="A0AB39QZY8"/>